<sequence>MTDSTAVEPGAPDTWWRTAAIYQVFVRSFADGDGDGNGDLPGLRSRLPYLRDLGVDALWITPFYPSPMVDSGFDVSEYCDVNPMFGRLADLDAVTEEAHRLGLRVIVDLVPNHTSDQHPWFVGALGAEPGSADRDRYHFRPGSGVDGELPPNDWESVFGGPAWTRTAGQDGTPGEWYLHLFAPQQPDLNWENPQVRADFDAIIRFWLDRGVDGLRIADAHGMAKDTSYADLDRKAQSGLLGSEPVPYFDQDDVHGILRGWRTVLDSYPTPRIAIGEAVTPTEERLARYVRPDELHQTMNFRYLSTPWSAAELRAAVGDTLAANDAVGGVSSWMLSSPDTQRVVTRLGDGEAGLLRARSAALLTLALPGSVYIYQGEELGLPEVLDLPEELLRDPVWERSGHTERGRDGARIPLPWHGDRAPFGFNTVGEDNGWLPTPESWRSLSVEQQEARSDSTLALYRAALRLRREHKALVDGDLSWDQAEEGVLVLRRSPNFLCIVNTTDEAVPIDPPRTLLLASGPLPVTPGDGTVHLPGNTAGWWLTD</sequence>
<organism evidence="3 4">
    <name type="scientific">Streptacidiphilus cavernicola</name>
    <dbReference type="NCBI Taxonomy" id="3342716"/>
    <lineage>
        <taxon>Bacteria</taxon>
        <taxon>Bacillati</taxon>
        <taxon>Actinomycetota</taxon>
        <taxon>Actinomycetes</taxon>
        <taxon>Kitasatosporales</taxon>
        <taxon>Streptomycetaceae</taxon>
        <taxon>Streptacidiphilus</taxon>
    </lineage>
</organism>
<dbReference type="InterPro" id="IPR017853">
    <property type="entry name" value="GH"/>
</dbReference>
<dbReference type="PANTHER" id="PTHR10357">
    <property type="entry name" value="ALPHA-AMYLASE FAMILY MEMBER"/>
    <property type="match status" value="1"/>
</dbReference>
<dbReference type="SUPFAM" id="SSF51445">
    <property type="entry name" value="(Trans)glycosidases"/>
    <property type="match status" value="1"/>
</dbReference>
<keyword evidence="4" id="KW-1185">Reference proteome</keyword>
<gene>
    <name evidence="3" type="ORF">ACEZDE_22070</name>
</gene>
<evidence type="ECO:0000259" key="2">
    <source>
        <dbReference type="SMART" id="SM00642"/>
    </source>
</evidence>
<dbReference type="CDD" id="cd11332">
    <property type="entry name" value="AmyAc_OligoGlu_TS"/>
    <property type="match status" value="1"/>
</dbReference>
<dbReference type="GO" id="GO:0016798">
    <property type="term" value="F:hydrolase activity, acting on glycosyl bonds"/>
    <property type="evidence" value="ECO:0007669"/>
    <property type="project" value="UniProtKB-KW"/>
</dbReference>
<comment type="similarity">
    <text evidence="1">Belongs to the glycosyl hydrolase 13 family.</text>
</comment>
<dbReference type="Gene3D" id="3.20.20.80">
    <property type="entry name" value="Glycosidases"/>
    <property type="match status" value="2"/>
</dbReference>
<protein>
    <submittedName>
        <fullName evidence="3">Glycoside hydrolase family 13 protein</fullName>
        <ecNumber evidence="3">3.2.1.-</ecNumber>
    </submittedName>
</protein>
<dbReference type="InterPro" id="IPR045857">
    <property type="entry name" value="O16G_dom_2"/>
</dbReference>
<reference evidence="3 4" key="1">
    <citation type="submission" date="2024-09" db="EMBL/GenBank/DDBJ databases">
        <authorList>
            <person name="Lee S.D."/>
        </authorList>
    </citation>
    <scope>NUCLEOTIDE SEQUENCE [LARGE SCALE GENOMIC DNA]</scope>
    <source>
        <strain evidence="3 4">N8-3</strain>
    </source>
</reference>
<dbReference type="EC" id="3.2.1.-" evidence="3"/>
<keyword evidence="3" id="KW-0378">Hydrolase</keyword>
<evidence type="ECO:0000256" key="1">
    <source>
        <dbReference type="ARBA" id="ARBA00008061"/>
    </source>
</evidence>
<dbReference type="Proteomes" id="UP001592531">
    <property type="component" value="Unassembled WGS sequence"/>
</dbReference>
<dbReference type="Pfam" id="PF00128">
    <property type="entry name" value="Alpha-amylase"/>
    <property type="match status" value="1"/>
</dbReference>
<dbReference type="SMART" id="SM00642">
    <property type="entry name" value="Aamy"/>
    <property type="match status" value="1"/>
</dbReference>
<accession>A0ABV6VZX8</accession>
<dbReference type="RefSeq" id="WP_380538470.1">
    <property type="nucleotide sequence ID" value="NZ_JBHFAB010000017.1"/>
</dbReference>
<dbReference type="Gene3D" id="3.90.400.10">
    <property type="entry name" value="Oligo-1,6-glucosidase, Domain 2"/>
    <property type="match status" value="1"/>
</dbReference>
<keyword evidence="3" id="KW-0326">Glycosidase</keyword>
<comment type="caution">
    <text evidence="3">The sequence shown here is derived from an EMBL/GenBank/DDBJ whole genome shotgun (WGS) entry which is preliminary data.</text>
</comment>
<evidence type="ECO:0000313" key="4">
    <source>
        <dbReference type="Proteomes" id="UP001592531"/>
    </source>
</evidence>
<dbReference type="EMBL" id="JBHFAB010000017">
    <property type="protein sequence ID" value="MFC1419299.1"/>
    <property type="molecule type" value="Genomic_DNA"/>
</dbReference>
<feature type="domain" description="Glycosyl hydrolase family 13 catalytic" evidence="2">
    <location>
        <begin position="23"/>
        <end position="410"/>
    </location>
</feature>
<dbReference type="InterPro" id="IPR006047">
    <property type="entry name" value="GH13_cat_dom"/>
</dbReference>
<evidence type="ECO:0000313" key="3">
    <source>
        <dbReference type="EMBL" id="MFC1419299.1"/>
    </source>
</evidence>
<proteinExistence type="inferred from homology"/>
<name>A0ABV6VZX8_9ACTN</name>
<dbReference type="PANTHER" id="PTHR10357:SF179">
    <property type="entry name" value="NEUTRAL AND BASIC AMINO ACID TRANSPORT PROTEIN RBAT"/>
    <property type="match status" value="1"/>
</dbReference>